<evidence type="ECO:0000259" key="3">
    <source>
        <dbReference type="Pfam" id="PF25954"/>
    </source>
</evidence>
<comment type="caution">
    <text evidence="5">The sequence shown here is derived from an EMBL/GenBank/DDBJ whole genome shotgun (WGS) entry which is preliminary data.</text>
</comment>
<dbReference type="InterPro" id="IPR058647">
    <property type="entry name" value="BSH_CzcB-like"/>
</dbReference>
<comment type="similarity">
    <text evidence="1">Belongs to the membrane fusion protein (MFP) (TC 8.A.1) family.</text>
</comment>
<evidence type="ECO:0000256" key="2">
    <source>
        <dbReference type="SAM" id="SignalP"/>
    </source>
</evidence>
<dbReference type="InterPro" id="IPR006143">
    <property type="entry name" value="RND_pump_MFP"/>
</dbReference>
<feature type="signal peptide" evidence="2">
    <location>
        <begin position="1"/>
        <end position="28"/>
    </location>
</feature>
<dbReference type="EMBL" id="JARYGX010000013">
    <property type="protein sequence ID" value="MDH7452558.1"/>
    <property type="molecule type" value="Genomic_DNA"/>
</dbReference>
<feature type="domain" description="CusB-like beta-barrel" evidence="3">
    <location>
        <begin position="213"/>
        <end position="267"/>
    </location>
</feature>
<evidence type="ECO:0000256" key="1">
    <source>
        <dbReference type="ARBA" id="ARBA00009477"/>
    </source>
</evidence>
<accession>A0ABT6MPN4</accession>
<protein>
    <submittedName>
        <fullName evidence="5">Efflux RND transporter periplasmic adaptor subunit</fullName>
    </submittedName>
</protein>
<organism evidence="5 6">
    <name type="scientific">Luteimonas composti</name>
    <dbReference type="NCBI Taxonomy" id="398257"/>
    <lineage>
        <taxon>Bacteria</taxon>
        <taxon>Pseudomonadati</taxon>
        <taxon>Pseudomonadota</taxon>
        <taxon>Gammaproteobacteria</taxon>
        <taxon>Lysobacterales</taxon>
        <taxon>Lysobacteraceae</taxon>
        <taxon>Luteimonas</taxon>
    </lineage>
</organism>
<evidence type="ECO:0000313" key="6">
    <source>
        <dbReference type="Proteomes" id="UP001160550"/>
    </source>
</evidence>
<dbReference type="Gene3D" id="2.40.30.170">
    <property type="match status" value="1"/>
</dbReference>
<feature type="chain" id="PRO_5046272251" evidence="2">
    <location>
        <begin position="29"/>
        <end position="365"/>
    </location>
</feature>
<dbReference type="SUPFAM" id="SSF111369">
    <property type="entry name" value="HlyD-like secretion proteins"/>
    <property type="match status" value="1"/>
</dbReference>
<keyword evidence="6" id="KW-1185">Reference proteome</keyword>
<dbReference type="RefSeq" id="WP_280941764.1">
    <property type="nucleotide sequence ID" value="NZ_JARYGX010000013.1"/>
</dbReference>
<feature type="domain" description="CzcB-like barrel-sandwich hybrid" evidence="4">
    <location>
        <begin position="69"/>
        <end position="199"/>
    </location>
</feature>
<proteinExistence type="inferred from homology"/>
<reference evidence="5" key="1">
    <citation type="journal article" date="2007" name="Int. J. Syst. Evol. Microbiol.">
        <title>Luteimonas composti sp. nov., a moderately thermophilic bacterium isolated from food waste.</title>
        <authorList>
            <person name="Young C.C."/>
            <person name="Kampfer P."/>
            <person name="Chen W.M."/>
            <person name="Yen W.S."/>
            <person name="Arun A.B."/>
            <person name="Lai W.A."/>
            <person name="Shen F.T."/>
            <person name="Rekha P.D."/>
            <person name="Lin K.Y."/>
            <person name="Chou J.H."/>
        </authorList>
    </citation>
    <scope>NUCLEOTIDE SEQUENCE</scope>
    <source>
        <strain evidence="5">CC-YY355</strain>
    </source>
</reference>
<sequence length="365" mass="38971">MRTLHACLIATASVATLGVLLLRGDAGANPPAVVPAAPPATVSVAPAVSAEFAPRHWAPGAVASRHDSRVAGEMPGRVLRVADVGTRLRKGEPIAMLDDTALQLEERERAAEMARIRVQLDLAQAQERRYAALSEQRGIARAQYEQQRAERDTLVQELARTGAQLAQVRHQRAQMVVRAPFDGIVAERMVEAGEYLLPGGAVARLVDPGAQEVHARAPVALAKLASPGSHVRVRSEGEERSGRITALVPIGDDASRQLEVRVALDDTALPVGTPVTVGLPSAVPRTVVAVPRDALVLRSEGDYVVRIDAGERATRLPVRAGAELDDLVEVEGNVRPGDRLVVRGGERVEPGQSVRIEPMRAVAMR</sequence>
<gene>
    <name evidence="5" type="ORF">QF205_05590</name>
</gene>
<dbReference type="Gene3D" id="2.40.420.20">
    <property type="match status" value="1"/>
</dbReference>
<keyword evidence="2" id="KW-0732">Signal</keyword>
<dbReference type="Pfam" id="PF25954">
    <property type="entry name" value="Beta-barrel_RND_2"/>
    <property type="match status" value="1"/>
</dbReference>
<dbReference type="PANTHER" id="PTHR30469:SF15">
    <property type="entry name" value="HLYD FAMILY OF SECRETION PROTEINS"/>
    <property type="match status" value="1"/>
</dbReference>
<dbReference type="InterPro" id="IPR058792">
    <property type="entry name" value="Beta-barrel_RND_2"/>
</dbReference>
<evidence type="ECO:0000313" key="5">
    <source>
        <dbReference type="EMBL" id="MDH7452558.1"/>
    </source>
</evidence>
<name>A0ABT6MPN4_9GAMM</name>
<dbReference type="NCBIfam" id="TIGR01730">
    <property type="entry name" value="RND_mfp"/>
    <property type="match status" value="1"/>
</dbReference>
<reference evidence="5" key="2">
    <citation type="submission" date="2023-04" db="EMBL/GenBank/DDBJ databases">
        <authorList>
            <person name="Sun J.-Q."/>
        </authorList>
    </citation>
    <scope>NUCLEOTIDE SEQUENCE</scope>
    <source>
        <strain evidence="5">CC-YY355</strain>
    </source>
</reference>
<evidence type="ECO:0000259" key="4">
    <source>
        <dbReference type="Pfam" id="PF25973"/>
    </source>
</evidence>
<dbReference type="Proteomes" id="UP001160550">
    <property type="component" value="Unassembled WGS sequence"/>
</dbReference>
<dbReference type="Gene3D" id="1.10.287.470">
    <property type="entry name" value="Helix hairpin bin"/>
    <property type="match status" value="1"/>
</dbReference>
<dbReference type="Pfam" id="PF25973">
    <property type="entry name" value="BSH_CzcB"/>
    <property type="match status" value="1"/>
</dbReference>
<dbReference type="Gene3D" id="2.40.50.100">
    <property type="match status" value="1"/>
</dbReference>
<dbReference type="PANTHER" id="PTHR30469">
    <property type="entry name" value="MULTIDRUG RESISTANCE PROTEIN MDTA"/>
    <property type="match status" value="1"/>
</dbReference>